<protein>
    <recommendedName>
        <fullName evidence="4 7">Flagellar hook-associated protein 1</fullName>
        <shortName evidence="7">HAP1</shortName>
    </recommendedName>
</protein>
<feature type="coiled-coil region" evidence="8">
    <location>
        <begin position="174"/>
        <end position="201"/>
    </location>
</feature>
<dbReference type="InterPro" id="IPR010930">
    <property type="entry name" value="Flg_bb/hook_C_dom"/>
</dbReference>
<dbReference type="GO" id="GO:0009424">
    <property type="term" value="C:bacterial-type flagellum hook"/>
    <property type="evidence" value="ECO:0007669"/>
    <property type="project" value="UniProtKB-UniRule"/>
</dbReference>
<gene>
    <name evidence="7 12" type="primary">flgK</name>
    <name evidence="12" type="ORF">D2962_04260</name>
</gene>
<dbReference type="GO" id="GO:0005576">
    <property type="term" value="C:extracellular region"/>
    <property type="evidence" value="ECO:0007669"/>
    <property type="project" value="UniProtKB-SubCell"/>
</dbReference>
<dbReference type="Proteomes" id="UP000280960">
    <property type="component" value="Chromosome"/>
</dbReference>
<proteinExistence type="inferred from homology"/>
<dbReference type="NCBIfam" id="TIGR02492">
    <property type="entry name" value="flgK_ends"/>
    <property type="match status" value="1"/>
</dbReference>
<dbReference type="RefSeq" id="WP_122014225.1">
    <property type="nucleotide sequence ID" value="NZ_CP033169.1"/>
</dbReference>
<keyword evidence="12" id="KW-0966">Cell projection</keyword>
<keyword evidence="12" id="KW-0969">Cilium</keyword>
<evidence type="ECO:0000256" key="7">
    <source>
        <dbReference type="RuleBase" id="RU362065"/>
    </source>
</evidence>
<feature type="domain" description="Flagellar hook-associated protein FlgK helical" evidence="11">
    <location>
        <begin position="103"/>
        <end position="328"/>
    </location>
</feature>
<dbReference type="KEGG" id="bacg:D2962_04260"/>
<organism evidence="12 13">
    <name type="scientific">Biomaibacter acetigenes</name>
    <dbReference type="NCBI Taxonomy" id="2316383"/>
    <lineage>
        <taxon>Bacteria</taxon>
        <taxon>Bacillati</taxon>
        <taxon>Bacillota</taxon>
        <taxon>Clostridia</taxon>
        <taxon>Thermosediminibacterales</taxon>
        <taxon>Tepidanaerobacteraceae</taxon>
        <taxon>Biomaibacter</taxon>
    </lineage>
</organism>
<dbReference type="Pfam" id="PF00460">
    <property type="entry name" value="Flg_bb_rod"/>
    <property type="match status" value="1"/>
</dbReference>
<evidence type="ECO:0000313" key="12">
    <source>
        <dbReference type="EMBL" id="AYO29921.1"/>
    </source>
</evidence>
<dbReference type="InterPro" id="IPR053927">
    <property type="entry name" value="FlgK_helical"/>
</dbReference>
<evidence type="ECO:0000256" key="5">
    <source>
        <dbReference type="ARBA" id="ARBA00022525"/>
    </source>
</evidence>
<dbReference type="EMBL" id="CP033169">
    <property type="protein sequence ID" value="AYO29921.1"/>
    <property type="molecule type" value="Genomic_DNA"/>
</dbReference>
<name>A0A3G2R3J9_9FIRM</name>
<keyword evidence="12" id="KW-0282">Flagellum</keyword>
<keyword evidence="5 7" id="KW-0964">Secreted</keyword>
<dbReference type="PANTHER" id="PTHR30033:SF1">
    <property type="entry name" value="FLAGELLAR HOOK-ASSOCIATED PROTEIN 1"/>
    <property type="match status" value="1"/>
</dbReference>
<evidence type="ECO:0000256" key="1">
    <source>
        <dbReference type="ARBA" id="ARBA00004365"/>
    </source>
</evidence>
<evidence type="ECO:0000256" key="3">
    <source>
        <dbReference type="ARBA" id="ARBA00009677"/>
    </source>
</evidence>
<dbReference type="AlphaFoldDB" id="A0A3G2R3J9"/>
<feature type="domain" description="Flagellar basal-body/hook protein C-terminal" evidence="10">
    <location>
        <begin position="425"/>
        <end position="464"/>
    </location>
</feature>
<evidence type="ECO:0000256" key="8">
    <source>
        <dbReference type="SAM" id="Coils"/>
    </source>
</evidence>
<reference evidence="12 13" key="1">
    <citation type="submission" date="2018-10" db="EMBL/GenBank/DDBJ databases">
        <authorList>
            <person name="Zhang X."/>
        </authorList>
    </citation>
    <scope>NUCLEOTIDE SEQUENCE [LARGE SCALE GENOMIC DNA]</scope>
    <source>
        <strain evidence="12 13">SK-G1</strain>
    </source>
</reference>
<dbReference type="SUPFAM" id="SSF64518">
    <property type="entry name" value="Phase 1 flagellin"/>
    <property type="match status" value="1"/>
</dbReference>
<dbReference type="PRINTS" id="PR01005">
    <property type="entry name" value="FLGHOOKAP1"/>
</dbReference>
<dbReference type="GO" id="GO:0005198">
    <property type="term" value="F:structural molecule activity"/>
    <property type="evidence" value="ECO:0007669"/>
    <property type="project" value="UniProtKB-UniRule"/>
</dbReference>
<accession>A0A3G2R3J9</accession>
<dbReference type="GO" id="GO:0044780">
    <property type="term" value="P:bacterial-type flagellum assembly"/>
    <property type="evidence" value="ECO:0007669"/>
    <property type="project" value="InterPro"/>
</dbReference>
<dbReference type="InterPro" id="IPR002371">
    <property type="entry name" value="FlgK"/>
</dbReference>
<dbReference type="Pfam" id="PF22638">
    <property type="entry name" value="FlgK_D1"/>
    <property type="match status" value="1"/>
</dbReference>
<dbReference type="PANTHER" id="PTHR30033">
    <property type="entry name" value="FLAGELLAR HOOK-ASSOCIATED PROTEIN 1"/>
    <property type="match status" value="1"/>
</dbReference>
<dbReference type="InterPro" id="IPR001444">
    <property type="entry name" value="Flag_bb_rod_N"/>
</dbReference>
<feature type="domain" description="Flagellar basal body rod protein N-terminal" evidence="9">
    <location>
        <begin position="9"/>
        <end position="37"/>
    </location>
</feature>
<keyword evidence="6 7" id="KW-0975">Bacterial flagellum</keyword>
<evidence type="ECO:0000259" key="9">
    <source>
        <dbReference type="Pfam" id="PF00460"/>
    </source>
</evidence>
<comment type="similarity">
    <text evidence="3 7">Belongs to the flagella basal body rod proteins family.</text>
</comment>
<evidence type="ECO:0000256" key="2">
    <source>
        <dbReference type="ARBA" id="ARBA00004613"/>
    </source>
</evidence>
<evidence type="ECO:0000313" key="13">
    <source>
        <dbReference type="Proteomes" id="UP000280960"/>
    </source>
</evidence>
<comment type="subcellular location">
    <subcellularLocation>
        <location evidence="1 7">Bacterial flagellum</location>
    </subcellularLocation>
    <subcellularLocation>
        <location evidence="2 7">Secreted</location>
    </subcellularLocation>
</comment>
<keyword evidence="8" id="KW-0175">Coiled coil</keyword>
<dbReference type="Pfam" id="PF06429">
    <property type="entry name" value="Flg_bbr_C"/>
    <property type="match status" value="1"/>
</dbReference>
<sequence>MYSSFFGIEIAKKALFAQQRAQENVSHNIANANTPGYSRQRAIMESTYVKPYGGTNLAGTGAYQLGSGVKVEDIARVRDAFKDMQFREENSGLGFWQFQADSLKQIEAVFNEPSDIGVSSVLTEFWKSLEELSKNPEAVEIRETVKERAVTLTNTINHTANQLQQIINDVNFRLSIKVDEVNNLAKQISELNAQIQQTEIVGVTASDLRDKRDLLLDDLSKLVNIDTYEDQNGIFTVTVGGAIMIKGSDYEAMKFDIDNPSDGVRWSGYNTDVNLSKGELKGLLELRDNKIKVYQDKLNSFTTAFVSNFNSIHKNGYDLDGNPGVDFFRQPPNAGEIISVSGDILNDIRKIAAAGSSTGVPGDNENALALANLKYDKVLIDGQNITLDDYYGSLISKLGVDSQEAQRMAASQEVMVSQLDEQRKEISSVSLDEEMAKMVMYQHAYNAAARMVTTLDEMIDTIVNRMGITGR</sequence>
<keyword evidence="13" id="KW-1185">Reference proteome</keyword>
<evidence type="ECO:0000259" key="10">
    <source>
        <dbReference type="Pfam" id="PF06429"/>
    </source>
</evidence>
<evidence type="ECO:0000259" key="11">
    <source>
        <dbReference type="Pfam" id="PF22638"/>
    </source>
</evidence>
<evidence type="ECO:0000256" key="4">
    <source>
        <dbReference type="ARBA" id="ARBA00016244"/>
    </source>
</evidence>
<evidence type="ECO:0000256" key="6">
    <source>
        <dbReference type="ARBA" id="ARBA00023143"/>
    </source>
</evidence>